<sequence>MAVQVVGRTRIVSDRSEHRAISVGQGAWVVSFLPGRTLSTEQAVAAMQIAEVAGELALLTPLLGLTPLEAIGYAVWPLVFQLREGRGAVAR</sequence>
<name>A0A6G9YZH7_9NOCA</name>
<organism evidence="1 2">
    <name type="scientific">Nocardia terpenica</name>
    <dbReference type="NCBI Taxonomy" id="455432"/>
    <lineage>
        <taxon>Bacteria</taxon>
        <taxon>Bacillati</taxon>
        <taxon>Actinomycetota</taxon>
        <taxon>Actinomycetes</taxon>
        <taxon>Mycobacteriales</taxon>
        <taxon>Nocardiaceae</taxon>
        <taxon>Nocardia</taxon>
    </lineage>
</organism>
<reference evidence="1 2" key="1">
    <citation type="journal article" date="2019" name="ACS Chem. Biol.">
        <title>Identification and Mobilization of a Cryptic Antibiotic Biosynthesis Gene Locus from a Human-Pathogenic Nocardia Isolate.</title>
        <authorList>
            <person name="Herisse M."/>
            <person name="Ishida K."/>
            <person name="Porter J.L."/>
            <person name="Howden B."/>
            <person name="Hertweck C."/>
            <person name="Stinear T.P."/>
            <person name="Pidot S.J."/>
        </authorList>
    </citation>
    <scope>NUCLEOTIDE SEQUENCE [LARGE SCALE GENOMIC DNA]</scope>
    <source>
        <strain evidence="1 2">AUSMDU00012715</strain>
    </source>
</reference>
<dbReference type="RefSeq" id="WP_167486070.1">
    <property type="nucleotide sequence ID" value="NZ_CP046173.1"/>
</dbReference>
<gene>
    <name evidence="1" type="ORF">F6W96_11060</name>
</gene>
<dbReference type="Proteomes" id="UP000500953">
    <property type="component" value="Chromosome"/>
</dbReference>
<evidence type="ECO:0000313" key="2">
    <source>
        <dbReference type="Proteomes" id="UP000500953"/>
    </source>
</evidence>
<protein>
    <submittedName>
        <fullName evidence="1">Uncharacterized protein</fullName>
    </submittedName>
</protein>
<evidence type="ECO:0000313" key="1">
    <source>
        <dbReference type="EMBL" id="QIS18749.1"/>
    </source>
</evidence>
<accession>A0A6G9YZH7</accession>
<proteinExistence type="predicted"/>
<dbReference type="AlphaFoldDB" id="A0A6G9YZH7"/>
<dbReference type="EMBL" id="CP046173">
    <property type="protein sequence ID" value="QIS18749.1"/>
    <property type="molecule type" value="Genomic_DNA"/>
</dbReference>